<comment type="subunit">
    <text evidence="9">Homodimer; disulfide-linked. Hexamer of two alpha (GNPTAB), two beta (GNPTAB) and two gamma (GNPTG) subunits; disulfide-linked. The alpha and/or the beta subunits of the enzyme constitute the catalytic subunits.</text>
</comment>
<evidence type="ECO:0000256" key="1">
    <source>
        <dbReference type="ARBA" id="ARBA00004555"/>
    </source>
</evidence>
<dbReference type="SUPFAM" id="SSF50911">
    <property type="entry name" value="Mannose 6-phosphate receptor domain"/>
    <property type="match status" value="1"/>
</dbReference>
<dbReference type="InterPro" id="IPR009011">
    <property type="entry name" value="Man6P_isomerase_rcpt-bd_dom_sf"/>
</dbReference>
<comment type="subcellular location">
    <subcellularLocation>
        <location evidence="1">Golgi apparatus</location>
    </subcellularLocation>
    <subcellularLocation>
        <location evidence="2">Secreted</location>
    </subcellularLocation>
</comment>
<evidence type="ECO:0000256" key="4">
    <source>
        <dbReference type="ARBA" id="ARBA00022729"/>
    </source>
</evidence>
<proteinExistence type="predicted"/>
<dbReference type="GO" id="GO:0005576">
    <property type="term" value="C:extracellular region"/>
    <property type="evidence" value="ECO:0007669"/>
    <property type="project" value="UniProtKB-SubCell"/>
</dbReference>
<reference evidence="16 17" key="1">
    <citation type="journal article" date="2023" name="bioRxiv">
        <title>Conserved and derived expression patterns and positive selection on dental genes reveal complex evolutionary context of ever-growing rodent molars.</title>
        <authorList>
            <person name="Calamari Z.T."/>
            <person name="Song A."/>
            <person name="Cohen E."/>
            <person name="Akter M."/>
            <person name="Roy R.D."/>
            <person name="Hallikas O."/>
            <person name="Christensen M.M."/>
            <person name="Li P."/>
            <person name="Marangoni P."/>
            <person name="Jernvall J."/>
            <person name="Klein O.D."/>
        </authorList>
    </citation>
    <scope>NUCLEOTIDE SEQUENCE [LARGE SCALE GENOMIC DNA]</scope>
    <source>
        <strain evidence="16">V071</strain>
    </source>
</reference>
<accession>A0AAW0HK52</accession>
<dbReference type="PROSITE" id="PS51912">
    <property type="entry name" value="DMAP1_BIND"/>
    <property type="match status" value="1"/>
</dbReference>
<evidence type="ECO:0000313" key="17">
    <source>
        <dbReference type="Proteomes" id="UP001488838"/>
    </source>
</evidence>
<dbReference type="PANTHER" id="PTHR12630:SF6">
    <property type="entry name" value="N-ACETYLGLUCOSAMINE-1-PHOSPHOTRANSFERASE SUBUNIT GAMMA"/>
    <property type="match status" value="1"/>
</dbReference>
<evidence type="ECO:0000256" key="9">
    <source>
        <dbReference type="ARBA" id="ARBA00065305"/>
    </source>
</evidence>
<evidence type="ECO:0000259" key="14">
    <source>
        <dbReference type="PROSITE" id="PS51912"/>
    </source>
</evidence>
<evidence type="ECO:0000313" key="16">
    <source>
        <dbReference type="EMBL" id="KAK7801905.1"/>
    </source>
</evidence>
<dbReference type="InterPro" id="IPR012913">
    <property type="entry name" value="OS9-like_dom"/>
</dbReference>
<dbReference type="SMART" id="SM01137">
    <property type="entry name" value="DMAP_binding"/>
    <property type="match status" value="1"/>
</dbReference>
<feature type="region of interest" description="Disordered" evidence="13">
    <location>
        <begin position="1"/>
        <end position="25"/>
    </location>
</feature>
<keyword evidence="17" id="KW-1185">Reference proteome</keyword>
<evidence type="ECO:0000256" key="7">
    <source>
        <dbReference type="ARBA" id="ARBA00023180"/>
    </source>
</evidence>
<sequence>MLAAPTSSAKASRERPGGRRTLPLSALDPRETFLRPIAPEKLSATGFVRAVCACALAQLPVLSAFSSCCRSRDCATRGAMAVRLVGFLVLLGLAARGPAPARAGKMKVVEEPNTFGLNNPFLPQASRLQPKREPSPVSGPLHLFRLAGKCFSLVESTYKYEFCPFHNVTQHEQTFRWNAYSGILGIWHEWEIANNTFKGMWMTDGDSCHSRSRQSKVELTCGKINRLAHVSEPSTCVYALTFETPLVCHPHSLLVYPTLSEALQQRWDQVEQDLADELITLQGYEKLLRVLFEDAGYLKVPGETHPTQQAGGSKGLGLETLDNCRKAHSELSQEVRRLTSLLDQHGISHTQPTETTHSKHLGQQILIDATSEQLRGDPGLQPSLIPEKQMLKKTPVTGWDPVDVPQQSHNCHSPSLECKAGSWVPTMGAKWDAMAESGQNPGNYVGDKLLYLGLHLLLPLQGQLPVTVRYTGSLLGLLSLSLPGITGLKPKISYRRQPCLAFLRLTCPACVSKPPSSLPCPAPPSHRLTCFTCCQDSSHCLIFLLASSSCRLTRASSALFGLALEEAEGPEFKMGDGLGEKLPETKSQMLPGTPFKPEFRRDKDDMQTLEIQKSSSSEVISCIVAGSDRRGGGCWGGVIAEETSGPDRDWESELSGEVDRDEDECKDGERGREPGMVTGAEPASDLGP</sequence>
<dbReference type="PROSITE" id="PS51914">
    <property type="entry name" value="MRH"/>
    <property type="match status" value="1"/>
</dbReference>
<evidence type="ECO:0000256" key="11">
    <source>
        <dbReference type="ARBA" id="ARBA00081285"/>
    </source>
</evidence>
<dbReference type="Pfam" id="PF07915">
    <property type="entry name" value="PRKCSH"/>
    <property type="match status" value="1"/>
</dbReference>
<keyword evidence="6" id="KW-1015">Disulfide bond</keyword>
<evidence type="ECO:0000256" key="2">
    <source>
        <dbReference type="ARBA" id="ARBA00004613"/>
    </source>
</evidence>
<feature type="compositionally biased region" description="Acidic residues" evidence="13">
    <location>
        <begin position="652"/>
        <end position="666"/>
    </location>
</feature>
<keyword evidence="4" id="KW-0732">Signal</keyword>
<organism evidence="16 17">
    <name type="scientific">Myodes glareolus</name>
    <name type="common">Bank vole</name>
    <name type="synonym">Clethrionomys glareolus</name>
    <dbReference type="NCBI Taxonomy" id="447135"/>
    <lineage>
        <taxon>Eukaryota</taxon>
        <taxon>Metazoa</taxon>
        <taxon>Chordata</taxon>
        <taxon>Craniata</taxon>
        <taxon>Vertebrata</taxon>
        <taxon>Euteleostomi</taxon>
        <taxon>Mammalia</taxon>
        <taxon>Eutheria</taxon>
        <taxon>Euarchontoglires</taxon>
        <taxon>Glires</taxon>
        <taxon>Rodentia</taxon>
        <taxon>Myomorpha</taxon>
        <taxon>Muroidea</taxon>
        <taxon>Cricetidae</taxon>
        <taxon>Arvicolinae</taxon>
        <taxon>Myodes</taxon>
    </lineage>
</organism>
<comment type="caution">
    <text evidence="16">The sequence shown here is derived from an EMBL/GenBank/DDBJ whole genome shotgun (WGS) entry which is preliminary data.</text>
</comment>
<dbReference type="FunFam" id="2.70.130.10:FF:000018">
    <property type="entry name" value="N-acetylglucosamine-1-phosphotransferase subunit gamma"/>
    <property type="match status" value="1"/>
</dbReference>
<dbReference type="EMBL" id="JBBHLL010000483">
    <property type="protein sequence ID" value="KAK7801905.1"/>
    <property type="molecule type" value="Genomic_DNA"/>
</dbReference>
<feature type="domain" description="MRH" evidence="15">
    <location>
        <begin position="148"/>
        <end position="250"/>
    </location>
</feature>
<name>A0AAW0HK52_MYOGA</name>
<comment type="function">
    <text evidence="8">Non-catalytic subunit of the N-acetylglucosamine-1-phosphotransferase complex, an enzyme that catalyzes the formation of mannose 6-phosphate (M6P) markers on high mannose type oligosaccharides in the Golgi apparatus. Binds and presents the high mannose glycans of the acceptor to the catalytic alpha and beta subunits (GNPTAB). Enhances the rate of N-acetylglucosamine-1-phosphate transfer to the oligosaccharides of acid hydrolase acceptors.</text>
</comment>
<dbReference type="Gene3D" id="2.70.130.10">
    <property type="entry name" value="Mannose-6-phosphate receptor binding domain"/>
    <property type="match status" value="1"/>
</dbReference>
<evidence type="ECO:0000256" key="13">
    <source>
        <dbReference type="SAM" id="MobiDB-lite"/>
    </source>
</evidence>
<dbReference type="PANTHER" id="PTHR12630">
    <property type="entry name" value="N-LINKED OLIGOSACCHARIDE PROCESSING"/>
    <property type="match status" value="1"/>
</dbReference>
<feature type="domain" description="DMAP1-binding" evidence="14">
    <location>
        <begin position="255"/>
        <end position="358"/>
    </location>
</feature>
<dbReference type="Proteomes" id="UP001488838">
    <property type="component" value="Unassembled WGS sequence"/>
</dbReference>
<evidence type="ECO:0000256" key="12">
    <source>
        <dbReference type="ARBA" id="ARBA00083545"/>
    </source>
</evidence>
<keyword evidence="7" id="KW-0325">Glycoprotein</keyword>
<dbReference type="GO" id="GO:0005794">
    <property type="term" value="C:Golgi apparatus"/>
    <property type="evidence" value="ECO:0007669"/>
    <property type="project" value="UniProtKB-SubCell"/>
</dbReference>
<dbReference type="InterPro" id="IPR039794">
    <property type="entry name" value="Gtb1-like"/>
</dbReference>
<evidence type="ECO:0000256" key="8">
    <source>
        <dbReference type="ARBA" id="ARBA00055725"/>
    </source>
</evidence>
<feature type="compositionally biased region" description="Polar residues" evidence="13">
    <location>
        <begin position="1"/>
        <end position="10"/>
    </location>
</feature>
<dbReference type="InterPro" id="IPR044865">
    <property type="entry name" value="MRH_dom"/>
</dbReference>
<gene>
    <name evidence="16" type="ORF">U0070_005892</name>
</gene>
<dbReference type="AlphaFoldDB" id="A0AAW0HK52"/>
<feature type="region of interest" description="Disordered" evidence="13">
    <location>
        <begin position="639"/>
        <end position="688"/>
    </location>
</feature>
<evidence type="ECO:0000256" key="6">
    <source>
        <dbReference type="ARBA" id="ARBA00023157"/>
    </source>
</evidence>
<evidence type="ECO:0000256" key="5">
    <source>
        <dbReference type="ARBA" id="ARBA00023034"/>
    </source>
</evidence>
<protein>
    <recommendedName>
        <fullName evidence="10">N-acetylglucosamine-1-phosphotransferase subunit gamma</fullName>
    </recommendedName>
    <alternativeName>
        <fullName evidence="12">GlcNAc-1-phosphotransferase subunit gamma</fullName>
    </alternativeName>
    <alternativeName>
        <fullName evidence="11">UDP-N-acetylglucosamine-1-phosphotransferase subunit gamma</fullName>
    </alternativeName>
</protein>
<dbReference type="InterPro" id="IPR010506">
    <property type="entry name" value="DMAP1-bd"/>
</dbReference>
<evidence type="ECO:0000259" key="15">
    <source>
        <dbReference type="PROSITE" id="PS51914"/>
    </source>
</evidence>
<evidence type="ECO:0000256" key="10">
    <source>
        <dbReference type="ARBA" id="ARBA00070885"/>
    </source>
</evidence>
<keyword evidence="5" id="KW-0333">Golgi apparatus</keyword>
<keyword evidence="3" id="KW-0964">Secreted</keyword>
<feature type="non-terminal residue" evidence="16">
    <location>
        <position position="688"/>
    </location>
</feature>
<evidence type="ECO:0000256" key="3">
    <source>
        <dbReference type="ARBA" id="ARBA00022525"/>
    </source>
</evidence>